<comment type="caution">
    <text evidence="3">The sequence shown here is derived from an EMBL/GenBank/DDBJ whole genome shotgun (WGS) entry which is preliminary data.</text>
</comment>
<dbReference type="InterPro" id="IPR006050">
    <property type="entry name" value="DNA_photolyase_N"/>
</dbReference>
<dbReference type="PANTHER" id="PTHR10211:SF0">
    <property type="entry name" value="DEOXYRIBODIPYRIMIDINE PHOTO-LYASE"/>
    <property type="match status" value="1"/>
</dbReference>
<evidence type="ECO:0000256" key="1">
    <source>
        <dbReference type="ARBA" id="ARBA00001932"/>
    </source>
</evidence>
<sequence>MNNININSKRVFFRNDRSPNPENGYVLYWMQANRRFQYNYALEYAVGWANKLDKPLLIYEELRCDSPWASERFHHFIMEGMQENLDYTREHQLNYYAYLEEESGAGNELVYSLAENACTVITDEYPVFIIRDRNRKISQELNIPYITVDSNGLIPLGLTEKAPYNAYFFRKIMQQNFIDCYTHPPQKNPLRQLENQEKITFRDDLLEKYSQAEKHLKNRDSFICNLPINHKVMKTELKGTRQAALGKLGQFIQYGLPKYDEKRNDPDENTTSGLSPWLHYGKISEYEIVDAVLDHQPKGWSLDNITFNNGSTGGFFNGDPNINSFLDEVITWREVGFHFAHHEENYDHYESLPDWALETLQKHKDDPREYLYTLEEFAQSQTHDEVWNAAQTQLREEGVMHNYLRMLWGKKVLEWTPNPESALAYLIELNNRYALDGRDPNSYSGIFWIFGRFDRAWQERPIYGKVRYMTSKSTRKKVKLKQYLKRYGNQKQLL</sequence>
<feature type="domain" description="Photolyase/cryptochrome alpha/beta" evidence="2">
    <location>
        <begin position="24"/>
        <end position="156"/>
    </location>
</feature>
<dbReference type="SUPFAM" id="SSF48173">
    <property type="entry name" value="Cryptochrome/photolyase FAD-binding domain"/>
    <property type="match status" value="1"/>
</dbReference>
<evidence type="ECO:0000259" key="2">
    <source>
        <dbReference type="PROSITE" id="PS51645"/>
    </source>
</evidence>
<accession>A0ABT3PU08</accession>
<dbReference type="InterPro" id="IPR036134">
    <property type="entry name" value="Crypto/Photolyase_FAD-like_sf"/>
</dbReference>
<reference evidence="3 4" key="1">
    <citation type="submission" date="2021-11" db="EMBL/GenBank/DDBJ databases">
        <title>Aliifidinibius sp. nov., a new bacterium isolated from saline soil.</title>
        <authorList>
            <person name="Galisteo C."/>
            <person name="De La Haba R."/>
            <person name="Sanchez-Porro C."/>
            <person name="Ventosa A."/>
        </authorList>
    </citation>
    <scope>NUCLEOTIDE SEQUENCE [LARGE SCALE GENOMIC DNA]</scope>
    <source>
        <strain evidence="3 4">KACC 190600</strain>
    </source>
</reference>
<dbReference type="SUPFAM" id="SSF52425">
    <property type="entry name" value="Cryptochrome/photolyase, N-terminal domain"/>
    <property type="match status" value="1"/>
</dbReference>
<dbReference type="EMBL" id="JAJNDC010000001">
    <property type="protein sequence ID" value="MCW9711342.1"/>
    <property type="molecule type" value="Genomic_DNA"/>
</dbReference>
<dbReference type="Gene3D" id="1.10.579.10">
    <property type="entry name" value="DNA Cyclobutane Dipyrimidine Photolyase, subunit A, domain 3"/>
    <property type="match status" value="1"/>
</dbReference>
<evidence type="ECO:0000313" key="4">
    <source>
        <dbReference type="Proteomes" id="UP001207337"/>
    </source>
</evidence>
<keyword evidence="4" id="KW-1185">Reference proteome</keyword>
<dbReference type="InterPro" id="IPR036155">
    <property type="entry name" value="Crypto/Photolyase_N_sf"/>
</dbReference>
<dbReference type="PROSITE" id="PS51645">
    <property type="entry name" value="PHR_CRY_ALPHA_BETA"/>
    <property type="match status" value="1"/>
</dbReference>
<gene>
    <name evidence="3" type="ORF">LQ318_00360</name>
</gene>
<comment type="cofactor">
    <cofactor evidence="1">
        <name>(6R)-5,10-methylene-5,6,7,8-tetrahydrofolate</name>
        <dbReference type="ChEBI" id="CHEBI:15636"/>
    </cofactor>
</comment>
<organism evidence="3 4">
    <name type="scientific">Fodinibius salicampi</name>
    <dbReference type="NCBI Taxonomy" id="1920655"/>
    <lineage>
        <taxon>Bacteria</taxon>
        <taxon>Pseudomonadati</taxon>
        <taxon>Balneolota</taxon>
        <taxon>Balneolia</taxon>
        <taxon>Balneolales</taxon>
        <taxon>Balneolaceae</taxon>
        <taxon>Fodinibius</taxon>
    </lineage>
</organism>
<evidence type="ECO:0000313" key="3">
    <source>
        <dbReference type="EMBL" id="MCW9711342.1"/>
    </source>
</evidence>
<proteinExistence type="predicted"/>
<dbReference type="InterPro" id="IPR014729">
    <property type="entry name" value="Rossmann-like_a/b/a_fold"/>
</dbReference>
<dbReference type="Proteomes" id="UP001207337">
    <property type="component" value="Unassembled WGS sequence"/>
</dbReference>
<dbReference type="InterPro" id="IPR052219">
    <property type="entry name" value="Photolyase_Class-2"/>
</dbReference>
<dbReference type="PANTHER" id="PTHR10211">
    <property type="entry name" value="DEOXYRIBODIPYRIMIDINE PHOTOLYASE"/>
    <property type="match status" value="1"/>
</dbReference>
<protein>
    <recommendedName>
        <fullName evidence="2">Photolyase/cryptochrome alpha/beta domain-containing protein</fullName>
    </recommendedName>
</protein>
<dbReference type="Gene3D" id="1.25.40.80">
    <property type="match status" value="1"/>
</dbReference>
<dbReference type="Gene3D" id="3.40.50.620">
    <property type="entry name" value="HUPs"/>
    <property type="match status" value="1"/>
</dbReference>
<name>A0ABT3PU08_9BACT</name>
<dbReference type="RefSeq" id="WP_265786475.1">
    <property type="nucleotide sequence ID" value="NZ_BAABRS010000001.1"/>
</dbReference>